<dbReference type="PANTHER" id="PTHR42993:SF1">
    <property type="entry name" value="MAOC-LIKE DEHYDRATASE DOMAIN-CONTAINING PROTEIN"/>
    <property type="match status" value="1"/>
</dbReference>
<name>A0A7K1LL14_9MICC</name>
<dbReference type="RefSeq" id="WP_129316494.1">
    <property type="nucleotide sequence ID" value="NZ_CP197643.1"/>
</dbReference>
<organism evidence="3 4">
    <name type="scientific">Rothia koreensis</name>
    <dbReference type="NCBI Taxonomy" id="592378"/>
    <lineage>
        <taxon>Bacteria</taxon>
        <taxon>Bacillati</taxon>
        <taxon>Actinomycetota</taxon>
        <taxon>Actinomycetes</taxon>
        <taxon>Micrococcales</taxon>
        <taxon>Micrococcaceae</taxon>
        <taxon>Rothia</taxon>
    </lineage>
</organism>
<accession>A0A7K1LL14</accession>
<dbReference type="PANTHER" id="PTHR42993">
    <property type="entry name" value="MAOC-LIKE DEHYDRATASE DOMAIN-CONTAINING PROTEIN"/>
    <property type="match status" value="1"/>
</dbReference>
<feature type="domain" description="MaoC-like" evidence="2">
    <location>
        <begin position="13"/>
        <end position="133"/>
    </location>
</feature>
<dbReference type="Gene3D" id="3.10.129.10">
    <property type="entry name" value="Hotdog Thioesterase"/>
    <property type="match status" value="1"/>
</dbReference>
<dbReference type="Proteomes" id="UP000462152">
    <property type="component" value="Unassembled WGS sequence"/>
</dbReference>
<comment type="similarity">
    <text evidence="1">Belongs to the enoyl-CoA hydratase/isomerase family.</text>
</comment>
<dbReference type="SUPFAM" id="SSF54637">
    <property type="entry name" value="Thioesterase/thiol ester dehydrase-isomerase"/>
    <property type="match status" value="1"/>
</dbReference>
<dbReference type="InterPro" id="IPR039375">
    <property type="entry name" value="NodN-like"/>
</dbReference>
<comment type="caution">
    <text evidence="3">The sequence shown here is derived from an EMBL/GenBank/DDBJ whole genome shotgun (WGS) entry which is preliminary data.</text>
</comment>
<dbReference type="OrthoDB" id="9801735at2"/>
<gene>
    <name evidence="3" type="ORF">GMA10_11065</name>
</gene>
<dbReference type="CDD" id="cd03450">
    <property type="entry name" value="NodN"/>
    <property type="match status" value="1"/>
</dbReference>
<proteinExistence type="inferred from homology"/>
<dbReference type="AlphaFoldDB" id="A0A7K1LL14"/>
<reference evidence="3 4" key="1">
    <citation type="submission" date="2019-12" db="EMBL/GenBank/DDBJ databases">
        <authorList>
            <person name="Li J."/>
            <person name="Shi Y."/>
            <person name="Xu G."/>
            <person name="Xiao D."/>
            <person name="Ran X."/>
        </authorList>
    </citation>
    <scope>NUCLEOTIDE SEQUENCE [LARGE SCALE GENOMIC DNA]</scope>
    <source>
        <strain evidence="3 4">JCM 15915</strain>
    </source>
</reference>
<evidence type="ECO:0000259" key="2">
    <source>
        <dbReference type="Pfam" id="PF01575"/>
    </source>
</evidence>
<evidence type="ECO:0000313" key="4">
    <source>
        <dbReference type="Proteomes" id="UP000462152"/>
    </source>
</evidence>
<protein>
    <submittedName>
        <fullName evidence="3">MaoC family dehydratase</fullName>
    </submittedName>
</protein>
<evidence type="ECO:0000313" key="3">
    <source>
        <dbReference type="EMBL" id="MUN55743.1"/>
    </source>
</evidence>
<dbReference type="InterPro" id="IPR029069">
    <property type="entry name" value="HotDog_dom_sf"/>
</dbReference>
<dbReference type="InterPro" id="IPR002539">
    <property type="entry name" value="MaoC-like_dom"/>
</dbReference>
<dbReference type="Pfam" id="PF01575">
    <property type="entry name" value="MaoC_dehydratas"/>
    <property type="match status" value="1"/>
</dbReference>
<keyword evidence="4" id="KW-1185">Reference proteome</keyword>
<evidence type="ECO:0000256" key="1">
    <source>
        <dbReference type="ARBA" id="ARBA00005254"/>
    </source>
</evidence>
<sequence>MTAKNVTLAELQDLVGQELGPCEAREITQDQVNTFADATGDHQYIHVDPERAAEGPYGTTIAHGFLTLSLTLPMFAEILEVTDVSAKINYGLEKVRFPAPVKVGERVSMTSVVADVKEIDGGVQLEVDNAVTAEGASKPAVVARSVLRFYS</sequence>
<dbReference type="EMBL" id="WOGT01000008">
    <property type="protein sequence ID" value="MUN55743.1"/>
    <property type="molecule type" value="Genomic_DNA"/>
</dbReference>